<evidence type="ECO:0000313" key="2">
    <source>
        <dbReference type="Proteomes" id="UP000202136"/>
    </source>
</evidence>
<dbReference type="Pfam" id="PF06856">
    <property type="entry name" value="AcMNPV_Orf17"/>
    <property type="match status" value="1"/>
</dbReference>
<evidence type="ECO:0000313" key="1">
    <source>
        <dbReference type="EMBL" id="AFL64886.1"/>
    </source>
</evidence>
<reference evidence="1 2" key="1">
    <citation type="journal article" date="2013" name="Virus Genes">
        <title>Complete genomic sequences and comparative analysis of Mamestra brassicae nucleopolyhedrovirus isolated in Korea.</title>
        <authorList>
            <person name="Choi J.B."/>
            <person name="Heo W.I."/>
            <person name="Shin T.Y."/>
            <person name="Bae S.M."/>
            <person name="Kim W.J."/>
            <person name="Kim J.I."/>
            <person name="Kwon M."/>
            <person name="Choi J.Y."/>
            <person name="Je Y.H."/>
            <person name="Jin B.R."/>
            <person name="Woo S.D."/>
        </authorList>
    </citation>
    <scope>NUCLEOTIDE SEQUENCE [LARGE SCALE GENOMIC DNA]</scope>
    <source>
        <strain evidence="1 2">K1</strain>
    </source>
</reference>
<dbReference type="KEGG" id="vg:18558909"/>
<proteinExistence type="predicted"/>
<protein>
    <recommendedName>
        <fullName evidence="3">Ac17</fullName>
    </recommendedName>
</protein>
<dbReference type="Proteomes" id="UP000202136">
    <property type="component" value="Segment"/>
</dbReference>
<sequence length="216" mass="24681">MFKFKSNHVTVFVNDAETPFVSVVADCTNRIVTYKYCISTTTPAARLKVKLDTDNSTRLQAVFKCRQESMCIVNTPKQPVIFDGFVDIEDESRTNAFLIKNNLNALKPDHGLRVREMARAMESPTVLQIFVNEAIFANESIDCPFHLASSTKEEEEEEDTAELNLLLDRMKTDFDEDKQLALLRRGQVNNSRWAPVSCKTGRHLLTIRLKFLFTIL</sequence>
<dbReference type="GeneID" id="18558909"/>
<name>I3XM53_NPVMB</name>
<organismHost>
    <name type="scientific">Lepidoptera</name>
    <name type="common">moths &amp; butterflies</name>
    <dbReference type="NCBI Taxonomy" id="7088"/>
</organismHost>
<evidence type="ECO:0008006" key="3">
    <source>
        <dbReference type="Google" id="ProtNLM"/>
    </source>
</evidence>
<accession>I3XM53</accession>
<organism evidence="1 2">
    <name type="scientific">Mamestra brassicae nuclear polyhedrosis virus</name>
    <name type="common">MbNPV</name>
    <dbReference type="NCBI Taxonomy" id="78219"/>
    <lineage>
        <taxon>Viruses</taxon>
        <taxon>Viruses incertae sedis</taxon>
        <taxon>Naldaviricetes</taxon>
        <taxon>Lefavirales</taxon>
        <taxon>Baculoviridae</taxon>
        <taxon>Alphabaculovirus</taxon>
        <taxon>Alphabaculovirus mabrassicae</taxon>
    </lineage>
</organism>
<keyword evidence="2" id="KW-1185">Reference proteome</keyword>
<dbReference type="EMBL" id="JQ798165">
    <property type="protein sequence ID" value="AFL64886.1"/>
    <property type="molecule type" value="Genomic_DNA"/>
</dbReference>
<dbReference type="RefSeq" id="YP_009011100.1">
    <property type="nucleotide sequence ID" value="NC_023681.1"/>
</dbReference>
<dbReference type="InterPro" id="IPR009661">
    <property type="entry name" value="AcMNPV_Da18"/>
</dbReference>